<comment type="caution">
    <text evidence="1">The sequence shown here is derived from an EMBL/GenBank/DDBJ whole genome shotgun (WGS) entry which is preliminary data.</text>
</comment>
<sequence>MSCPFLHFPFPFMTQKRASRCGKLFLFIIVDKRSWTARRLAYATGHLQLDQAIEFNGIFHRELFGDWLDETIDDE</sequence>
<dbReference type="Proteomes" id="UP000326912">
    <property type="component" value="Unassembled WGS sequence"/>
</dbReference>
<name>A0A5J4KLF2_9CHLR</name>
<evidence type="ECO:0000313" key="2">
    <source>
        <dbReference type="Proteomes" id="UP000326912"/>
    </source>
</evidence>
<evidence type="ECO:0000313" key="1">
    <source>
        <dbReference type="EMBL" id="GER88685.1"/>
    </source>
</evidence>
<keyword evidence="2" id="KW-1185">Reference proteome</keyword>
<dbReference type="AlphaFoldDB" id="A0A5J4KLF2"/>
<proteinExistence type="predicted"/>
<organism evidence="1 2">
    <name type="scientific">Dictyobacter vulcani</name>
    <dbReference type="NCBI Taxonomy" id="2607529"/>
    <lineage>
        <taxon>Bacteria</taxon>
        <taxon>Bacillati</taxon>
        <taxon>Chloroflexota</taxon>
        <taxon>Ktedonobacteria</taxon>
        <taxon>Ktedonobacterales</taxon>
        <taxon>Dictyobacteraceae</taxon>
        <taxon>Dictyobacter</taxon>
    </lineage>
</organism>
<reference evidence="1 2" key="1">
    <citation type="submission" date="2019-10" db="EMBL/GenBank/DDBJ databases">
        <title>Dictyobacter vulcani sp. nov., within the class Ktedonobacteria, isolated from soil of volcanic Mt. Zao.</title>
        <authorList>
            <person name="Zheng Y."/>
            <person name="Wang C.M."/>
            <person name="Sakai Y."/>
            <person name="Abe K."/>
            <person name="Yokota A."/>
            <person name="Yabe S."/>
        </authorList>
    </citation>
    <scope>NUCLEOTIDE SEQUENCE [LARGE SCALE GENOMIC DNA]</scope>
    <source>
        <strain evidence="1 2">W12</strain>
    </source>
</reference>
<accession>A0A5J4KLF2</accession>
<dbReference type="EMBL" id="BKZW01000001">
    <property type="protein sequence ID" value="GER88685.1"/>
    <property type="molecule type" value="Genomic_DNA"/>
</dbReference>
<protein>
    <submittedName>
        <fullName evidence="1">Uncharacterized protein</fullName>
    </submittedName>
</protein>
<gene>
    <name evidence="1" type="ORF">KDW_28470</name>
</gene>